<evidence type="ECO:0000313" key="2">
    <source>
        <dbReference type="EMBL" id="MDR6403416.1"/>
    </source>
</evidence>
<dbReference type="Gene3D" id="3.90.640.20">
    <property type="entry name" value="Heat-shock cognate protein, ATPase"/>
    <property type="match status" value="1"/>
</dbReference>
<dbReference type="InterPro" id="IPR037126">
    <property type="entry name" value="PdaC/RsiV-like_sf"/>
</dbReference>
<proteinExistence type="predicted"/>
<dbReference type="RefSeq" id="WP_115981706.1">
    <property type="nucleotide sequence ID" value="NZ_JAVDQS010000001.1"/>
</dbReference>
<sequence length="264" mass="30877">MTHYIKTTLFSTLILVSFACSKKENPHHKDQKENSESFAVDSISLNDSEKVFDSVTLNYSSKLLVFPDLKDKKLLDSIYFDKKGIADFSKKGLTDFFEKETGSYYKLIKESSKKSDIHYKQTWEYSSNMSAKSFENDYLHIQYSKKSINGKTRGTIDFIDKVFDIKNNTKLQLSDITSVSKEKLSQILQKNFDKNEKKIKFSDLTVKKISPNNNFYFDHKNLYFHYNLDVFMPGYPMDDIVIPVSWEDLKGELNPVFKERMKIK</sequence>
<gene>
    <name evidence="2" type="ORF">J2781_000320</name>
</gene>
<dbReference type="InterPro" id="IPR021729">
    <property type="entry name" value="DUF3298"/>
</dbReference>
<name>A0ABU1L9M8_9FLAO</name>
<organism evidence="2 3">
    <name type="scientific">Chryseobacterium geocarposphaerae</name>
    <dbReference type="NCBI Taxonomy" id="1416776"/>
    <lineage>
        <taxon>Bacteria</taxon>
        <taxon>Pseudomonadati</taxon>
        <taxon>Bacteroidota</taxon>
        <taxon>Flavobacteriia</taxon>
        <taxon>Flavobacteriales</taxon>
        <taxon>Weeksellaceae</taxon>
        <taxon>Chryseobacterium group</taxon>
        <taxon>Chryseobacterium</taxon>
    </lineage>
</organism>
<dbReference type="PROSITE" id="PS51257">
    <property type="entry name" value="PROKAR_LIPOPROTEIN"/>
    <property type="match status" value="1"/>
</dbReference>
<accession>A0ABU1L9M8</accession>
<keyword evidence="3" id="KW-1185">Reference proteome</keyword>
<evidence type="ECO:0000259" key="1">
    <source>
        <dbReference type="Pfam" id="PF11738"/>
    </source>
</evidence>
<feature type="domain" description="DUF3298" evidence="1">
    <location>
        <begin position="180"/>
        <end position="233"/>
    </location>
</feature>
<dbReference type="EMBL" id="JAVDQS010000001">
    <property type="protein sequence ID" value="MDR6403416.1"/>
    <property type="molecule type" value="Genomic_DNA"/>
</dbReference>
<comment type="caution">
    <text evidence="2">The sequence shown here is derived from an EMBL/GenBank/DDBJ whole genome shotgun (WGS) entry which is preliminary data.</text>
</comment>
<reference evidence="2 3" key="1">
    <citation type="submission" date="2023-07" db="EMBL/GenBank/DDBJ databases">
        <title>Sorghum-associated microbial communities from plants grown in Nebraska, USA.</title>
        <authorList>
            <person name="Schachtman D."/>
        </authorList>
    </citation>
    <scope>NUCLEOTIDE SEQUENCE [LARGE SCALE GENOMIC DNA]</scope>
    <source>
        <strain evidence="2 3">DS1709</strain>
    </source>
</reference>
<protein>
    <recommendedName>
        <fullName evidence="1">DUF3298 domain-containing protein</fullName>
    </recommendedName>
</protein>
<dbReference type="Proteomes" id="UP001184853">
    <property type="component" value="Unassembled WGS sequence"/>
</dbReference>
<evidence type="ECO:0000313" key="3">
    <source>
        <dbReference type="Proteomes" id="UP001184853"/>
    </source>
</evidence>
<dbReference type="Pfam" id="PF11738">
    <property type="entry name" value="DUF3298"/>
    <property type="match status" value="1"/>
</dbReference>